<dbReference type="SUPFAM" id="SSF50182">
    <property type="entry name" value="Sm-like ribonucleoproteins"/>
    <property type="match status" value="1"/>
</dbReference>
<evidence type="ECO:0000313" key="11">
    <source>
        <dbReference type="Proteomes" id="UP000003240"/>
    </source>
</evidence>
<dbReference type="Gene3D" id="1.10.287.1260">
    <property type="match status" value="1"/>
</dbReference>
<accession>F7NIP1</accession>
<keyword evidence="6 7" id="KW-0472">Membrane</keyword>
<dbReference type="PANTHER" id="PTHR30221:SF18">
    <property type="entry name" value="SLL0590 PROTEIN"/>
    <property type="match status" value="1"/>
</dbReference>
<name>F7NIP1_9FIRM</name>
<dbReference type="InterPro" id="IPR010920">
    <property type="entry name" value="LSM_dom_sf"/>
</dbReference>
<proteinExistence type="inferred from homology"/>
<dbReference type="EMBL" id="AFGF01000078">
    <property type="protein sequence ID" value="EGO64105.1"/>
    <property type="molecule type" value="Genomic_DNA"/>
</dbReference>
<evidence type="ECO:0000256" key="6">
    <source>
        <dbReference type="ARBA" id="ARBA00023136"/>
    </source>
</evidence>
<comment type="caution">
    <text evidence="10">The sequence shown here is derived from an EMBL/GenBank/DDBJ whole genome shotgun (WGS) entry which is preliminary data.</text>
</comment>
<protein>
    <submittedName>
        <fullName evidence="10">Mechanosensitive ion channel family protein</fullName>
    </submittedName>
</protein>
<dbReference type="InterPro" id="IPR006685">
    <property type="entry name" value="MscS_channel_2nd"/>
</dbReference>
<dbReference type="SUPFAM" id="SSF82689">
    <property type="entry name" value="Mechanosensitive channel protein MscS (YggB), C-terminal domain"/>
    <property type="match status" value="1"/>
</dbReference>
<evidence type="ECO:0000256" key="3">
    <source>
        <dbReference type="ARBA" id="ARBA00022475"/>
    </source>
</evidence>
<keyword evidence="11" id="KW-1185">Reference proteome</keyword>
<feature type="transmembrane region" description="Helical" evidence="7">
    <location>
        <begin position="310"/>
        <end position="327"/>
    </location>
</feature>
<dbReference type="InterPro" id="IPR049278">
    <property type="entry name" value="MS_channel_C"/>
</dbReference>
<gene>
    <name evidence="10" type="ORF">ALO_09719</name>
</gene>
<dbReference type="InterPro" id="IPR045275">
    <property type="entry name" value="MscS_archaea/bacteria_type"/>
</dbReference>
<reference evidence="10 11" key="1">
    <citation type="journal article" date="2011" name="EMBO J.">
        <title>Structural diversity of bacterial flagellar motors.</title>
        <authorList>
            <person name="Chen S."/>
            <person name="Beeby M."/>
            <person name="Murphy G.E."/>
            <person name="Leadbetter J.R."/>
            <person name="Hendrixson D.R."/>
            <person name="Briegel A."/>
            <person name="Li Z."/>
            <person name="Shi J."/>
            <person name="Tocheva E.I."/>
            <person name="Muller A."/>
            <person name="Dobro M.J."/>
            <person name="Jensen G.J."/>
        </authorList>
    </citation>
    <scope>NUCLEOTIDE SEQUENCE [LARGE SCALE GENOMIC DNA]</scope>
    <source>
        <strain evidence="10 11">DSM 6540</strain>
    </source>
</reference>
<dbReference type="Pfam" id="PF00924">
    <property type="entry name" value="MS_channel_2nd"/>
    <property type="match status" value="1"/>
</dbReference>
<dbReference type="eggNOG" id="COG0668">
    <property type="taxonomic scope" value="Bacteria"/>
</dbReference>
<evidence type="ECO:0000259" key="8">
    <source>
        <dbReference type="Pfam" id="PF00924"/>
    </source>
</evidence>
<dbReference type="InterPro" id="IPR011066">
    <property type="entry name" value="MscS_channel_C_sf"/>
</dbReference>
<evidence type="ECO:0000256" key="7">
    <source>
        <dbReference type="SAM" id="Phobius"/>
    </source>
</evidence>
<feature type="domain" description="Mechanosensitive ion channel MscS C-terminal" evidence="9">
    <location>
        <begin position="431"/>
        <end position="511"/>
    </location>
</feature>
<feature type="transmembrane region" description="Helical" evidence="7">
    <location>
        <begin position="145"/>
        <end position="167"/>
    </location>
</feature>
<evidence type="ECO:0000256" key="4">
    <source>
        <dbReference type="ARBA" id="ARBA00022692"/>
    </source>
</evidence>
<dbReference type="GO" id="GO:0005886">
    <property type="term" value="C:plasma membrane"/>
    <property type="evidence" value="ECO:0007669"/>
    <property type="project" value="UniProtKB-SubCell"/>
</dbReference>
<feature type="transmembrane region" description="Helical" evidence="7">
    <location>
        <begin position="265"/>
        <end position="289"/>
    </location>
</feature>
<dbReference type="RefSeq" id="WP_004095183.1">
    <property type="nucleotide sequence ID" value="NZ_AFGF01000078.1"/>
</dbReference>
<dbReference type="PANTHER" id="PTHR30221">
    <property type="entry name" value="SMALL-CONDUCTANCE MECHANOSENSITIVE CHANNEL"/>
    <property type="match status" value="1"/>
</dbReference>
<evidence type="ECO:0000256" key="2">
    <source>
        <dbReference type="ARBA" id="ARBA00008017"/>
    </source>
</evidence>
<dbReference type="Gene3D" id="3.30.70.100">
    <property type="match status" value="1"/>
</dbReference>
<feature type="transmembrane region" description="Helical" evidence="7">
    <location>
        <begin position="208"/>
        <end position="231"/>
    </location>
</feature>
<dbReference type="Proteomes" id="UP000003240">
    <property type="component" value="Unassembled WGS sequence"/>
</dbReference>
<feature type="domain" description="Mechanosensitive ion channel MscS" evidence="8">
    <location>
        <begin position="353"/>
        <end position="418"/>
    </location>
</feature>
<dbReference type="Pfam" id="PF21082">
    <property type="entry name" value="MS_channel_3rd"/>
    <property type="match status" value="1"/>
</dbReference>
<feature type="transmembrane region" description="Helical" evidence="7">
    <location>
        <begin position="333"/>
        <end position="366"/>
    </location>
</feature>
<dbReference type="Gene3D" id="2.30.30.60">
    <property type="match status" value="1"/>
</dbReference>
<feature type="transmembrane region" description="Helical" evidence="7">
    <location>
        <begin position="6"/>
        <end position="24"/>
    </location>
</feature>
<keyword evidence="5 7" id="KW-1133">Transmembrane helix</keyword>
<comment type="subcellular location">
    <subcellularLocation>
        <location evidence="1">Cell membrane</location>
        <topology evidence="1">Multi-pass membrane protein</topology>
    </subcellularLocation>
</comment>
<sequence length="537" mass="59862">MKQQWLTGLLICFLCVACFSFTMMPAQAQTLDMGSGAPVTIDGKDLFMIKARVGVLLPEERARIIQERLLQVARDSAIDIAQVTIHSSGSDAASLEIVAGQTVIMTVTEGDAQADEVTLAVAAEQRQSAIQAAIRDYRDMRVTRYLLLQAGKAVLLTGLVVWLWLLLRKADDYLRTLLQPAGAARVYVKKIPGRKWIPLEQIYNLFHYSLWAFVWGLKLVVLYFYLSIVLSFFPWTRAYSKQLLTYIMVVLESVSHAVWDYLPKGIAIILIVVISRFLLRLVSFFFTALREGKLKIAGFYPEWASPTYKIVRFLILTIAVISIFPYLPGSHSLAFQGVSVLLGVLLSLGSSSAVANVVAGIALTYTRSFNIGDRVKIGEHIGDIIEKSLLATRIRTVKNEEITIPNASILNSPVVNYSSASKETALILYASVTVNYDVPWQKVHPPLIEAALATPGILQEPRPFVLQRQFNNTTVSYEINAYTQEPHRMVDIYSDLHRHIIEFMQTAGVDIASPQYIAFHHGSASDKEAVKGKTDNH</sequence>
<dbReference type="STRING" id="1009370.ALO_09719"/>
<dbReference type="InterPro" id="IPR023408">
    <property type="entry name" value="MscS_beta-dom_sf"/>
</dbReference>
<evidence type="ECO:0000259" key="9">
    <source>
        <dbReference type="Pfam" id="PF21082"/>
    </source>
</evidence>
<dbReference type="GO" id="GO:0008381">
    <property type="term" value="F:mechanosensitive monoatomic ion channel activity"/>
    <property type="evidence" value="ECO:0007669"/>
    <property type="project" value="InterPro"/>
</dbReference>
<keyword evidence="4 7" id="KW-0812">Transmembrane</keyword>
<dbReference type="AlphaFoldDB" id="F7NIP1"/>
<organism evidence="10 11">
    <name type="scientific">Acetonema longum DSM 6540</name>
    <dbReference type="NCBI Taxonomy" id="1009370"/>
    <lineage>
        <taxon>Bacteria</taxon>
        <taxon>Bacillati</taxon>
        <taxon>Bacillota</taxon>
        <taxon>Negativicutes</taxon>
        <taxon>Acetonemataceae</taxon>
        <taxon>Acetonema</taxon>
    </lineage>
</organism>
<keyword evidence="3" id="KW-1003">Cell membrane</keyword>
<evidence type="ECO:0000256" key="1">
    <source>
        <dbReference type="ARBA" id="ARBA00004651"/>
    </source>
</evidence>
<evidence type="ECO:0000313" key="10">
    <source>
        <dbReference type="EMBL" id="EGO64105.1"/>
    </source>
</evidence>
<evidence type="ECO:0000256" key="5">
    <source>
        <dbReference type="ARBA" id="ARBA00022989"/>
    </source>
</evidence>
<comment type="similarity">
    <text evidence="2">Belongs to the MscS (TC 1.A.23) family.</text>
</comment>